<organism evidence="2">
    <name type="scientific">Lygus hesperus</name>
    <name type="common">Western plant bug</name>
    <dbReference type="NCBI Taxonomy" id="30085"/>
    <lineage>
        <taxon>Eukaryota</taxon>
        <taxon>Metazoa</taxon>
        <taxon>Ecdysozoa</taxon>
        <taxon>Arthropoda</taxon>
        <taxon>Hexapoda</taxon>
        <taxon>Insecta</taxon>
        <taxon>Pterygota</taxon>
        <taxon>Neoptera</taxon>
        <taxon>Paraneoptera</taxon>
        <taxon>Hemiptera</taxon>
        <taxon>Heteroptera</taxon>
        <taxon>Panheteroptera</taxon>
        <taxon>Cimicomorpha</taxon>
        <taxon>Miridae</taxon>
        <taxon>Mirini</taxon>
        <taxon>Lygus</taxon>
    </lineage>
</organism>
<name>A0A0K8SC77_LYGHE</name>
<reference evidence="2" key="1">
    <citation type="submission" date="2014-09" db="EMBL/GenBank/DDBJ databases">
        <authorList>
            <person name="Magalhaes I.L.F."/>
            <person name="Oliveira U."/>
            <person name="Santos F.R."/>
            <person name="Vidigal T.H.D.A."/>
            <person name="Brescovit A.D."/>
            <person name="Santos A.J."/>
        </authorList>
    </citation>
    <scope>NUCLEOTIDE SEQUENCE</scope>
</reference>
<feature type="non-terminal residue" evidence="2">
    <location>
        <position position="1"/>
    </location>
</feature>
<keyword evidence="1" id="KW-0472">Membrane</keyword>
<accession>A0A0K8SC77</accession>
<sequence>RGGLEDEQKDDRISPAQWDLNYFGWGTSQDQYKTQPIFGTGTQSYFQEVTIIMYAALSLLALVGCVAATPAYLIAGAYDDGQWHPELDGSIIGSGAFRWGLDDGSWKPALDGSVLGSGDLTWLSRRKRSLPMDEPITALAKQAHLIQQNTEATRNILGGGIPLALPADTPEVAAGKQAHAIAHANQVAATAGHHGLIASPVVAARAIATPWAAPAAIATSWAAPAAVTTSWAAPAAIASPVIATRAIASPWAVNSWAAGPLGLAGVARTHWW</sequence>
<keyword evidence="1" id="KW-1133">Transmembrane helix</keyword>
<dbReference type="EMBL" id="GBRD01011399">
    <property type="protein sequence ID" value="JAG54425.1"/>
    <property type="molecule type" value="Transcribed_RNA"/>
</dbReference>
<protein>
    <submittedName>
        <fullName evidence="2">Uncharacterized protein</fullName>
    </submittedName>
</protein>
<evidence type="ECO:0000313" key="2">
    <source>
        <dbReference type="EMBL" id="JAG50375.1"/>
    </source>
</evidence>
<evidence type="ECO:0000256" key="1">
    <source>
        <dbReference type="SAM" id="Phobius"/>
    </source>
</evidence>
<keyword evidence="1" id="KW-0812">Transmembrane</keyword>
<dbReference type="EMBL" id="GBRD01015451">
    <property type="protein sequence ID" value="JAG50375.1"/>
    <property type="molecule type" value="Transcribed_RNA"/>
</dbReference>
<feature type="transmembrane region" description="Helical" evidence="1">
    <location>
        <begin position="51"/>
        <end position="75"/>
    </location>
</feature>
<dbReference type="AlphaFoldDB" id="A0A0K8SC77"/>
<proteinExistence type="predicted"/>